<feature type="transmembrane region" description="Helical" evidence="6">
    <location>
        <begin position="579"/>
        <end position="601"/>
    </location>
</feature>
<dbReference type="Gene3D" id="1.10.10.10">
    <property type="entry name" value="Winged helix-like DNA-binding domain superfamily/Winged helix DNA-binding domain"/>
    <property type="match status" value="1"/>
</dbReference>
<dbReference type="OrthoDB" id="9767885at2"/>
<dbReference type="InterPro" id="IPR036388">
    <property type="entry name" value="WH-like_DNA-bd_sf"/>
</dbReference>
<evidence type="ECO:0000256" key="1">
    <source>
        <dbReference type="ARBA" id="ARBA00004651"/>
    </source>
</evidence>
<dbReference type="Pfam" id="PF14870">
    <property type="entry name" value="PSII_BNR"/>
    <property type="match status" value="1"/>
</dbReference>
<dbReference type="SUPFAM" id="SSF110296">
    <property type="entry name" value="Oligoxyloglucan reducing end-specific cellobiohydrolase"/>
    <property type="match status" value="1"/>
</dbReference>
<dbReference type="PANTHER" id="PTHR30213:SF0">
    <property type="entry name" value="UPF0761 MEMBRANE PROTEIN YIHY"/>
    <property type="match status" value="1"/>
</dbReference>
<proteinExistence type="predicted"/>
<name>A0A4R9M1Y3_9LEPT</name>
<gene>
    <name evidence="8" type="ORF">EHS15_09305</name>
</gene>
<feature type="transmembrane region" description="Helical" evidence="6">
    <location>
        <begin position="613"/>
        <end position="635"/>
    </location>
</feature>
<feature type="transmembrane region" description="Helical" evidence="6">
    <location>
        <begin position="541"/>
        <end position="567"/>
    </location>
</feature>
<feature type="domain" description="Photosynthesis system II assembly factor Ycf48/Hcf136-like" evidence="7">
    <location>
        <begin position="373"/>
        <end position="453"/>
    </location>
</feature>
<evidence type="ECO:0000256" key="3">
    <source>
        <dbReference type="ARBA" id="ARBA00022692"/>
    </source>
</evidence>
<comment type="subcellular location">
    <subcellularLocation>
        <location evidence="1">Cell membrane</location>
        <topology evidence="1">Multi-pass membrane protein</topology>
    </subcellularLocation>
</comment>
<evidence type="ECO:0000256" key="2">
    <source>
        <dbReference type="ARBA" id="ARBA00022475"/>
    </source>
</evidence>
<organism evidence="8 9">
    <name type="scientific">Leptospira idonii</name>
    <dbReference type="NCBI Taxonomy" id="1193500"/>
    <lineage>
        <taxon>Bacteria</taxon>
        <taxon>Pseudomonadati</taxon>
        <taxon>Spirochaetota</taxon>
        <taxon>Spirochaetia</taxon>
        <taxon>Leptospirales</taxon>
        <taxon>Leptospiraceae</taxon>
        <taxon>Leptospira</taxon>
    </lineage>
</organism>
<dbReference type="Proteomes" id="UP000298058">
    <property type="component" value="Unassembled WGS sequence"/>
</dbReference>
<evidence type="ECO:0000256" key="5">
    <source>
        <dbReference type="ARBA" id="ARBA00023136"/>
    </source>
</evidence>
<evidence type="ECO:0000256" key="6">
    <source>
        <dbReference type="SAM" id="Phobius"/>
    </source>
</evidence>
<sequence length="783" mass="88805">MNHSPAQSLLIKLTAVPEKNGIRRKLVLGIRLILVSIHRFIADDCLTMASGLAYTAIVTLVPTLTVAFALLTVASGIQTRQDQIFQDVNGFLIKNNIQVDITPYWETLSDIINTASQIGAVGFIVFIFSATAVLRSLEKAFHSIWKIDLHRSFISKFVLYFFLISFGPLLFVVGKGISDKLTDTVRAPHLKSIVYTKSGQLWVAGEKGYIGVVSDLKEKISFIPNDSIDYENMLCVDFEEIETGTCKKPNIGKENFFRIRSQGPYLYTISEEGTLLFSFDEGKKWHVHSLKNLSVRDFGVVDDDTIFILTEDTRTLRYDVGKKIQEVKRFTDRSITPVRVRFFTDKDGFILDREGRLWRTQDGGNNFNPQVIAKKTLNDISFANRDVGFVVGDNGAIFRTRDGGNSWEDLNHKRYSYERVWVFSSSQKRDFDIFVLNSLGDILISEDGGESWYVAYKSKGGNILDLILLSEKQSLDAIDSSVQMTGEESVETEIKEPEETKLNESMLGIIGVGEYNKIIRVENDVNGMTVWKRYQGGSKFFSLYSILQILLPLISLWLFFVLLYTIIPNTKVPVKASFIGSAITGIILIIFFWGFINIYITSFTEKTMLIYKALAAIPIFLLTIYSIGMIVLFGAEVTATIQFPDRYILPRHPFENVDTFVKHEFYHTVRFLVHVYQYQEKTGNLIDQNTIRKELTIPEKDLKLILSSLETAGFIVQTDKGKLSPVKLKEQVDLQELYDQTISMSLGAPKEVDKSMVKLGAELKSIETKLKTQLQSIEFKNII</sequence>
<dbReference type="GO" id="GO:0005886">
    <property type="term" value="C:plasma membrane"/>
    <property type="evidence" value="ECO:0007669"/>
    <property type="project" value="UniProtKB-SubCell"/>
</dbReference>
<dbReference type="InterPro" id="IPR017039">
    <property type="entry name" value="Virul_fac_BrkB"/>
</dbReference>
<keyword evidence="5 6" id="KW-0472">Membrane</keyword>
<dbReference type="Gene3D" id="2.130.10.10">
    <property type="entry name" value="YVTN repeat-like/Quinoprotein amine dehydrogenase"/>
    <property type="match status" value="1"/>
</dbReference>
<dbReference type="AlphaFoldDB" id="A0A4R9M1Y3"/>
<keyword evidence="4 6" id="KW-1133">Transmembrane helix</keyword>
<reference evidence="8" key="1">
    <citation type="journal article" date="2019" name="PLoS Negl. Trop. Dis.">
        <title>Revisiting the worldwide diversity of Leptospira species in the environment.</title>
        <authorList>
            <person name="Vincent A.T."/>
            <person name="Schiettekatte O."/>
            <person name="Bourhy P."/>
            <person name="Veyrier F.J."/>
            <person name="Picardeau M."/>
        </authorList>
    </citation>
    <scope>NUCLEOTIDE SEQUENCE [LARGE SCALE GENOMIC DNA]</scope>
    <source>
        <strain evidence="8">201300427</strain>
    </source>
</reference>
<keyword evidence="2" id="KW-1003">Cell membrane</keyword>
<dbReference type="RefSeq" id="WP_135760295.1">
    <property type="nucleotide sequence ID" value="NZ_RQHW01000032.1"/>
</dbReference>
<keyword evidence="3 6" id="KW-0812">Transmembrane</keyword>
<dbReference type="EMBL" id="RQHW01000032">
    <property type="protein sequence ID" value="TGN19289.1"/>
    <property type="molecule type" value="Genomic_DNA"/>
</dbReference>
<feature type="transmembrane region" description="Helical" evidence="6">
    <location>
        <begin position="54"/>
        <end position="74"/>
    </location>
</feature>
<keyword evidence="9" id="KW-1185">Reference proteome</keyword>
<evidence type="ECO:0000313" key="8">
    <source>
        <dbReference type="EMBL" id="TGN19289.1"/>
    </source>
</evidence>
<comment type="caution">
    <text evidence="8">The sequence shown here is derived from an EMBL/GenBank/DDBJ whole genome shotgun (WGS) entry which is preliminary data.</text>
</comment>
<dbReference type="InterPro" id="IPR028203">
    <property type="entry name" value="PSII_CF48-like_dom"/>
</dbReference>
<dbReference type="InterPro" id="IPR015943">
    <property type="entry name" value="WD40/YVTN_repeat-like_dom_sf"/>
</dbReference>
<feature type="transmembrane region" description="Helical" evidence="6">
    <location>
        <begin position="157"/>
        <end position="177"/>
    </location>
</feature>
<accession>A0A4R9M1Y3</accession>
<dbReference type="Pfam" id="PF03631">
    <property type="entry name" value="Virul_fac_BrkB"/>
    <property type="match status" value="2"/>
</dbReference>
<feature type="transmembrane region" description="Helical" evidence="6">
    <location>
        <begin position="118"/>
        <end position="137"/>
    </location>
</feature>
<evidence type="ECO:0000313" key="9">
    <source>
        <dbReference type="Proteomes" id="UP000298058"/>
    </source>
</evidence>
<protein>
    <submittedName>
        <fullName evidence="8">Ribonuclease BN</fullName>
    </submittedName>
</protein>
<evidence type="ECO:0000256" key="4">
    <source>
        <dbReference type="ARBA" id="ARBA00022989"/>
    </source>
</evidence>
<evidence type="ECO:0000259" key="7">
    <source>
        <dbReference type="Pfam" id="PF14870"/>
    </source>
</evidence>
<dbReference type="PANTHER" id="PTHR30213">
    <property type="entry name" value="INNER MEMBRANE PROTEIN YHJD"/>
    <property type="match status" value="1"/>
</dbReference>